<evidence type="ECO:0000313" key="10">
    <source>
        <dbReference type="EMBL" id="SFO10578.1"/>
    </source>
</evidence>
<dbReference type="SUPFAM" id="SSF143081">
    <property type="entry name" value="BB1717-like"/>
    <property type="match status" value="1"/>
</dbReference>
<dbReference type="AlphaFoldDB" id="A0A1I5EGB8"/>
<name>A0A1I5EGB8_9HYPH</name>
<organism evidence="10 11">
    <name type="scientific">Cohaesibacter marisflavi</name>
    <dbReference type="NCBI Taxonomy" id="655353"/>
    <lineage>
        <taxon>Bacteria</taxon>
        <taxon>Pseudomonadati</taxon>
        <taxon>Pseudomonadota</taxon>
        <taxon>Alphaproteobacteria</taxon>
        <taxon>Hyphomicrobiales</taxon>
        <taxon>Cohaesibacteraceae</taxon>
    </lineage>
</organism>
<keyword evidence="6" id="KW-0238">DNA-binding</keyword>
<dbReference type="GO" id="GO:0003697">
    <property type="term" value="F:single-stranded DNA binding"/>
    <property type="evidence" value="ECO:0007669"/>
    <property type="project" value="InterPro"/>
</dbReference>
<dbReference type="OrthoDB" id="9782620at2"/>
<dbReference type="Pfam" id="PF02586">
    <property type="entry name" value="SRAP"/>
    <property type="match status" value="1"/>
</dbReference>
<keyword evidence="2 8" id="KW-0645">Protease</keyword>
<dbReference type="EC" id="3.4.-.-" evidence="8"/>
<reference evidence="10 11" key="1">
    <citation type="submission" date="2016-10" db="EMBL/GenBank/DDBJ databases">
        <authorList>
            <person name="de Groot N.N."/>
        </authorList>
    </citation>
    <scope>NUCLEOTIDE SEQUENCE [LARGE SCALE GENOMIC DNA]</scope>
    <source>
        <strain evidence="10 11">CGMCC 1.9157</strain>
    </source>
</reference>
<sequence length="273" mass="30964">MTGRLHLVAEEIELIKFFGVAELLPGLHKMPPRHNVAPSTPVLTITHEYGKRTARLMKWTFVPDWVKDPRDFTQISTARMETVEKKPSFKNAIRYRRCLVPVTGFYEWQRQKESGEGIPHFFRRDNEGLFALAGIWETWMGPNGEEFDGLALLTAPAKQPFRTISERLPLIIPPDDHDTWLNTRSGRFNEARPLLRSAPPDDLMAYPVSNRVNNPNIDDASLVEPLKTPQGNAEQVISARDSIKVSKAKASKAEEGQKNPKGQPEEDAQLDLF</sequence>
<evidence type="ECO:0000256" key="6">
    <source>
        <dbReference type="ARBA" id="ARBA00023125"/>
    </source>
</evidence>
<proteinExistence type="inferred from homology"/>
<feature type="region of interest" description="Disordered" evidence="9">
    <location>
        <begin position="242"/>
        <end position="273"/>
    </location>
</feature>
<protein>
    <recommendedName>
        <fullName evidence="8">Abasic site processing protein</fullName>
        <ecNumber evidence="8">3.4.-.-</ecNumber>
    </recommendedName>
</protein>
<evidence type="ECO:0000256" key="9">
    <source>
        <dbReference type="SAM" id="MobiDB-lite"/>
    </source>
</evidence>
<dbReference type="GO" id="GO:0106300">
    <property type="term" value="P:protein-DNA covalent cross-linking repair"/>
    <property type="evidence" value="ECO:0007669"/>
    <property type="project" value="InterPro"/>
</dbReference>
<evidence type="ECO:0000256" key="8">
    <source>
        <dbReference type="RuleBase" id="RU364100"/>
    </source>
</evidence>
<keyword evidence="11" id="KW-1185">Reference proteome</keyword>
<comment type="similarity">
    <text evidence="1 8">Belongs to the SOS response-associated peptidase family.</text>
</comment>
<evidence type="ECO:0000256" key="1">
    <source>
        <dbReference type="ARBA" id="ARBA00008136"/>
    </source>
</evidence>
<keyword evidence="5" id="KW-0190">Covalent protein-DNA linkage</keyword>
<dbReference type="PANTHER" id="PTHR13604:SF0">
    <property type="entry name" value="ABASIC SITE PROCESSING PROTEIN HMCES"/>
    <property type="match status" value="1"/>
</dbReference>
<accession>A0A1I5EGB8</accession>
<gene>
    <name evidence="10" type="ORF">SAMN04488056_103175</name>
</gene>
<dbReference type="Proteomes" id="UP000199236">
    <property type="component" value="Unassembled WGS sequence"/>
</dbReference>
<dbReference type="GO" id="GO:0008233">
    <property type="term" value="F:peptidase activity"/>
    <property type="evidence" value="ECO:0007669"/>
    <property type="project" value="UniProtKB-KW"/>
</dbReference>
<keyword evidence="4 8" id="KW-0378">Hydrolase</keyword>
<dbReference type="PANTHER" id="PTHR13604">
    <property type="entry name" value="DC12-RELATED"/>
    <property type="match status" value="1"/>
</dbReference>
<dbReference type="InterPro" id="IPR036590">
    <property type="entry name" value="SRAP-like"/>
</dbReference>
<dbReference type="Gene3D" id="3.90.1680.10">
    <property type="entry name" value="SOS response associated peptidase-like"/>
    <property type="match status" value="1"/>
</dbReference>
<evidence type="ECO:0000313" key="11">
    <source>
        <dbReference type="Proteomes" id="UP000199236"/>
    </source>
</evidence>
<dbReference type="GO" id="GO:0006508">
    <property type="term" value="P:proteolysis"/>
    <property type="evidence" value="ECO:0007669"/>
    <property type="project" value="UniProtKB-KW"/>
</dbReference>
<evidence type="ECO:0000256" key="5">
    <source>
        <dbReference type="ARBA" id="ARBA00023124"/>
    </source>
</evidence>
<dbReference type="GO" id="GO:0016829">
    <property type="term" value="F:lyase activity"/>
    <property type="evidence" value="ECO:0007669"/>
    <property type="project" value="UniProtKB-KW"/>
</dbReference>
<dbReference type="InterPro" id="IPR003738">
    <property type="entry name" value="SRAP"/>
</dbReference>
<evidence type="ECO:0000256" key="4">
    <source>
        <dbReference type="ARBA" id="ARBA00022801"/>
    </source>
</evidence>
<evidence type="ECO:0000256" key="2">
    <source>
        <dbReference type="ARBA" id="ARBA00022670"/>
    </source>
</evidence>
<dbReference type="RefSeq" id="WP_090070756.1">
    <property type="nucleotide sequence ID" value="NZ_FOVR01000003.1"/>
</dbReference>
<keyword evidence="7" id="KW-0456">Lyase</keyword>
<evidence type="ECO:0000256" key="7">
    <source>
        <dbReference type="ARBA" id="ARBA00023239"/>
    </source>
</evidence>
<evidence type="ECO:0000256" key="3">
    <source>
        <dbReference type="ARBA" id="ARBA00022763"/>
    </source>
</evidence>
<keyword evidence="3" id="KW-0227">DNA damage</keyword>
<dbReference type="EMBL" id="FOVR01000003">
    <property type="protein sequence ID" value="SFO10578.1"/>
    <property type="molecule type" value="Genomic_DNA"/>
</dbReference>